<evidence type="ECO:0000256" key="2">
    <source>
        <dbReference type="ARBA" id="ARBA00023008"/>
    </source>
</evidence>
<dbReference type="GO" id="GO:0005886">
    <property type="term" value="C:plasma membrane"/>
    <property type="evidence" value="ECO:0007669"/>
    <property type="project" value="TreeGrafter"/>
</dbReference>
<dbReference type="GO" id="GO:0046872">
    <property type="term" value="F:metal ion binding"/>
    <property type="evidence" value="ECO:0007669"/>
    <property type="project" value="UniProtKB-KW"/>
</dbReference>
<dbReference type="PANTHER" id="PTHR33021:SF350">
    <property type="entry name" value="UCLACYANIN-2"/>
    <property type="match status" value="1"/>
</dbReference>
<dbReference type="InterPro" id="IPR028871">
    <property type="entry name" value="BlueCu_1_BS"/>
</dbReference>
<dbReference type="OrthoDB" id="781779at2759"/>
<proteinExistence type="predicted"/>
<feature type="region of interest" description="Disordered" evidence="4">
    <location>
        <begin position="118"/>
        <end position="167"/>
    </location>
</feature>
<dbReference type="Pfam" id="PF02298">
    <property type="entry name" value="Cu_bind_like"/>
    <property type="match status" value="1"/>
</dbReference>
<keyword evidence="8" id="KW-1185">Reference proteome</keyword>
<reference evidence="7" key="2">
    <citation type="journal article" date="2022" name="Hortic Res">
        <title>The genome of Dioscorea zingiberensis sheds light on the biosynthesis, origin and evolution of the medicinally important diosgenin saponins.</title>
        <authorList>
            <person name="Li Y."/>
            <person name="Tan C."/>
            <person name="Li Z."/>
            <person name="Guo J."/>
            <person name="Li S."/>
            <person name="Chen X."/>
            <person name="Wang C."/>
            <person name="Dai X."/>
            <person name="Yang H."/>
            <person name="Song W."/>
            <person name="Hou L."/>
            <person name="Xu J."/>
            <person name="Tong Z."/>
            <person name="Xu A."/>
            <person name="Yuan X."/>
            <person name="Wang W."/>
            <person name="Yang Q."/>
            <person name="Chen L."/>
            <person name="Sun Z."/>
            <person name="Wang K."/>
            <person name="Pan B."/>
            <person name="Chen J."/>
            <person name="Bao Y."/>
            <person name="Liu F."/>
            <person name="Qi X."/>
            <person name="Gang D.R."/>
            <person name="Wen J."/>
            <person name="Li J."/>
        </authorList>
    </citation>
    <scope>NUCLEOTIDE SEQUENCE</scope>
    <source>
        <strain evidence="7">Dzin_1.0</strain>
    </source>
</reference>
<feature type="compositionally biased region" description="Pro residues" evidence="4">
    <location>
        <begin position="149"/>
        <end position="163"/>
    </location>
</feature>
<accession>A0A9D5C8G9</accession>
<dbReference type="PROSITE" id="PS00196">
    <property type="entry name" value="COPPER_BLUE"/>
    <property type="match status" value="1"/>
</dbReference>
<evidence type="ECO:0000256" key="3">
    <source>
        <dbReference type="ARBA" id="ARBA00023180"/>
    </source>
</evidence>
<dbReference type="Proteomes" id="UP001085076">
    <property type="component" value="Miscellaneous, Linkage group lg07"/>
</dbReference>
<sequence length="191" mass="19975">MAGDRLFLVFLLAVVAAVPAIATDYNVGDAQGWDLNVNYANWVSGKTFKVGDNLVFKYTSNHNLEEVNQADYNSCSSNNVIRLFNSGDTIPLNTTGSRYFICGIGNHCTQGMKLTVSVSPAASSPPPSTTPSPPSSSPPPTTPVSGGPETPPTSTSPPPPPSPSGAMTTSSYYNMNTLLFSAILLCVALLG</sequence>
<reference evidence="7" key="1">
    <citation type="submission" date="2021-03" db="EMBL/GenBank/DDBJ databases">
        <authorList>
            <person name="Li Z."/>
            <person name="Yang C."/>
        </authorList>
    </citation>
    <scope>NUCLEOTIDE SEQUENCE</scope>
    <source>
        <strain evidence="7">Dzin_1.0</strain>
        <tissue evidence="7">Leaf</tissue>
    </source>
</reference>
<dbReference type="InterPro" id="IPR039391">
    <property type="entry name" value="Phytocyanin-like"/>
</dbReference>
<feature type="compositionally biased region" description="Pro residues" evidence="4">
    <location>
        <begin position="123"/>
        <end position="142"/>
    </location>
</feature>
<feature type="domain" description="Phytocyanin" evidence="6">
    <location>
        <begin position="23"/>
        <end position="120"/>
    </location>
</feature>
<feature type="signal peptide" evidence="5">
    <location>
        <begin position="1"/>
        <end position="22"/>
    </location>
</feature>
<comment type="caution">
    <text evidence="7">The sequence shown here is derived from an EMBL/GenBank/DDBJ whole genome shotgun (WGS) entry which is preliminary data.</text>
</comment>
<organism evidence="7 8">
    <name type="scientific">Dioscorea zingiberensis</name>
    <dbReference type="NCBI Taxonomy" id="325984"/>
    <lineage>
        <taxon>Eukaryota</taxon>
        <taxon>Viridiplantae</taxon>
        <taxon>Streptophyta</taxon>
        <taxon>Embryophyta</taxon>
        <taxon>Tracheophyta</taxon>
        <taxon>Spermatophyta</taxon>
        <taxon>Magnoliopsida</taxon>
        <taxon>Liliopsida</taxon>
        <taxon>Dioscoreales</taxon>
        <taxon>Dioscoreaceae</taxon>
        <taxon>Dioscorea</taxon>
    </lineage>
</organism>
<evidence type="ECO:0000256" key="5">
    <source>
        <dbReference type="SAM" id="SignalP"/>
    </source>
</evidence>
<keyword evidence="1" id="KW-0479">Metal-binding</keyword>
<evidence type="ECO:0000313" key="8">
    <source>
        <dbReference type="Proteomes" id="UP001085076"/>
    </source>
</evidence>
<dbReference type="PANTHER" id="PTHR33021">
    <property type="entry name" value="BLUE COPPER PROTEIN"/>
    <property type="match status" value="1"/>
</dbReference>
<dbReference type="EMBL" id="JAGGNH010000007">
    <property type="protein sequence ID" value="KAJ0968285.1"/>
    <property type="molecule type" value="Genomic_DNA"/>
</dbReference>
<dbReference type="CDD" id="cd04216">
    <property type="entry name" value="Phytocyanin"/>
    <property type="match status" value="1"/>
</dbReference>
<keyword evidence="2" id="KW-0186">Copper</keyword>
<keyword evidence="3" id="KW-0325">Glycoprotein</keyword>
<evidence type="ECO:0000313" key="7">
    <source>
        <dbReference type="EMBL" id="KAJ0968285.1"/>
    </source>
</evidence>
<name>A0A9D5C8G9_9LILI</name>
<dbReference type="FunFam" id="2.60.40.420:FF:000003">
    <property type="entry name" value="Blue copper"/>
    <property type="match status" value="1"/>
</dbReference>
<protein>
    <recommendedName>
        <fullName evidence="6">Phytocyanin domain-containing protein</fullName>
    </recommendedName>
</protein>
<dbReference type="GO" id="GO:0009055">
    <property type="term" value="F:electron transfer activity"/>
    <property type="evidence" value="ECO:0007669"/>
    <property type="project" value="InterPro"/>
</dbReference>
<dbReference type="PROSITE" id="PS51485">
    <property type="entry name" value="PHYTOCYANIN"/>
    <property type="match status" value="1"/>
</dbReference>
<keyword evidence="5" id="KW-0732">Signal</keyword>
<dbReference type="InterPro" id="IPR003245">
    <property type="entry name" value="Phytocyanin_dom"/>
</dbReference>
<evidence type="ECO:0000259" key="6">
    <source>
        <dbReference type="PROSITE" id="PS51485"/>
    </source>
</evidence>
<dbReference type="AlphaFoldDB" id="A0A9D5C8G9"/>
<gene>
    <name evidence="7" type="ORF">J5N97_025202</name>
</gene>
<feature type="chain" id="PRO_5038745521" description="Phytocyanin domain-containing protein" evidence="5">
    <location>
        <begin position="23"/>
        <end position="191"/>
    </location>
</feature>
<evidence type="ECO:0000256" key="1">
    <source>
        <dbReference type="ARBA" id="ARBA00022723"/>
    </source>
</evidence>
<dbReference type="SUPFAM" id="SSF49503">
    <property type="entry name" value="Cupredoxins"/>
    <property type="match status" value="1"/>
</dbReference>
<dbReference type="InterPro" id="IPR008972">
    <property type="entry name" value="Cupredoxin"/>
</dbReference>
<evidence type="ECO:0000256" key="4">
    <source>
        <dbReference type="SAM" id="MobiDB-lite"/>
    </source>
</evidence>
<dbReference type="Gene3D" id="2.60.40.420">
    <property type="entry name" value="Cupredoxins - blue copper proteins"/>
    <property type="match status" value="1"/>
</dbReference>